<reference evidence="1 2" key="1">
    <citation type="submission" date="2010-02" db="EMBL/GenBank/DDBJ databases">
        <authorList>
            <person name="Weinstock G."/>
            <person name="Sodergren E."/>
            <person name="Clifton S."/>
            <person name="Fulton L."/>
            <person name="Fulton B."/>
            <person name="Courtney L."/>
            <person name="Fronick C."/>
            <person name="Harrison M."/>
            <person name="Strong C."/>
            <person name="Farmer C."/>
            <person name="Delahaunty K."/>
            <person name="Markovic C."/>
            <person name="Hall O."/>
            <person name="Minx P."/>
            <person name="Tomlinson C."/>
            <person name="Mitreva M."/>
            <person name="Nelson J."/>
            <person name="Hou S."/>
            <person name="Wollam A."/>
            <person name="Pepin K.H."/>
            <person name="Johnson M."/>
            <person name="Bhonagiri V."/>
            <person name="Zhang X."/>
            <person name="Suruliraj S."/>
            <person name="Warren W."/>
            <person name="Chinwalla A."/>
            <person name="Mardis E.R."/>
            <person name="Wilson R.K."/>
        </authorList>
    </citation>
    <scope>NUCLEOTIDE SEQUENCE [LARGE SCALE GENOMIC DNA]</scope>
    <source>
        <strain evidence="1 2">ATCC 23685</strain>
    </source>
</reference>
<organism evidence="1 2">
    <name type="scientific">Edwardsiella tarda ATCC 23685</name>
    <dbReference type="NCBI Taxonomy" id="500638"/>
    <lineage>
        <taxon>Bacteria</taxon>
        <taxon>Pseudomonadati</taxon>
        <taxon>Pseudomonadota</taxon>
        <taxon>Gammaproteobacteria</taxon>
        <taxon>Enterobacterales</taxon>
        <taxon>Hafniaceae</taxon>
        <taxon>Edwardsiella</taxon>
    </lineage>
</organism>
<evidence type="ECO:0000313" key="2">
    <source>
        <dbReference type="Proteomes" id="UP000003692"/>
    </source>
</evidence>
<comment type="caution">
    <text evidence="1">The sequence shown here is derived from an EMBL/GenBank/DDBJ whole genome shotgun (WGS) entry which is preliminary data.</text>
</comment>
<dbReference type="HOGENOM" id="CLU_3183062_0_0_6"/>
<gene>
    <name evidence="1" type="ORF">EDWATA_01300</name>
</gene>
<sequence length="46" mass="5456">MNGNSLNFSRSCTSLILVIAYWSDLMYSPRRYIFSHIINDMENILR</sequence>
<dbReference type="Proteomes" id="UP000003692">
    <property type="component" value="Unassembled WGS sequence"/>
</dbReference>
<dbReference type="EMBL" id="ADGK01000067">
    <property type="protein sequence ID" value="EFE23660.1"/>
    <property type="molecule type" value="Genomic_DNA"/>
</dbReference>
<dbReference type="AlphaFoldDB" id="D4F3J0"/>
<proteinExistence type="predicted"/>
<name>D4F3J0_EDWTA</name>
<accession>D4F3J0</accession>
<protein>
    <submittedName>
        <fullName evidence="1">Uncharacterized protein</fullName>
    </submittedName>
</protein>
<evidence type="ECO:0000313" key="1">
    <source>
        <dbReference type="EMBL" id="EFE23660.1"/>
    </source>
</evidence>